<evidence type="ECO:0000256" key="2">
    <source>
        <dbReference type="ARBA" id="ARBA00022692"/>
    </source>
</evidence>
<feature type="transmembrane region" description="Helical" evidence="5">
    <location>
        <begin position="20"/>
        <end position="39"/>
    </location>
</feature>
<dbReference type="PANTHER" id="PTHR37422">
    <property type="entry name" value="TEICHURONIC ACID BIOSYNTHESIS PROTEIN TUAE"/>
    <property type="match status" value="1"/>
</dbReference>
<dbReference type="InterPro" id="IPR051533">
    <property type="entry name" value="WaaL-like"/>
</dbReference>
<evidence type="ECO:0000313" key="7">
    <source>
        <dbReference type="EMBL" id="EWC59220.1"/>
    </source>
</evidence>
<dbReference type="eggNOG" id="COG3307">
    <property type="taxonomic scope" value="Bacteria"/>
</dbReference>
<dbReference type="Pfam" id="PF04932">
    <property type="entry name" value="Wzy_C"/>
    <property type="match status" value="1"/>
</dbReference>
<name>W7IED5_9PSEU</name>
<organism evidence="7 8">
    <name type="scientific">Actinokineospora spheciospongiae</name>
    <dbReference type="NCBI Taxonomy" id="909613"/>
    <lineage>
        <taxon>Bacteria</taxon>
        <taxon>Bacillati</taxon>
        <taxon>Actinomycetota</taxon>
        <taxon>Actinomycetes</taxon>
        <taxon>Pseudonocardiales</taxon>
        <taxon>Pseudonocardiaceae</taxon>
        <taxon>Actinokineospora</taxon>
    </lineage>
</organism>
<protein>
    <submittedName>
        <fullName evidence="7">Putative membrane protein of ExoQ family</fullName>
    </submittedName>
</protein>
<sequence length="414" mass="42825">MSAPPLVARGTRSAATASTWWLRALACAAVALAPVEGYLTAVHGQLAKLAPALLIVSYVVVRVRQRRVPLVHPLHLVLAALTALLLVSAAAHTQAPFAWEYTQRWLPFLVLTALLVDLAAREVTVRALMGAYVCGAVVAGAGALYSLVVEGSPRATGPLQDPNDLAFVLAVALPLLIALRPGRGVRGAPVALLVGAAVVLLAGMAATFSRGGGLALLAAGTWLLARRALPPRAVAVAFTGLAALVAAAVATGGQVLARALQEKSFIAASNVDTREIRWRAALRMLAENPVLGVGPGGFRSGYAAFSHNAEIAEQTPVAHNMFIEVAAELGLPAFALFAGMAAVALVAAERVLRAGADRAPMLAVQAGLIATAVASCFLSEQYYLPLWLLAALAAAADLRVRRRKVLGAGSSRDQ</sequence>
<comment type="subcellular location">
    <subcellularLocation>
        <location evidence="1">Membrane</location>
        <topology evidence="1">Multi-pass membrane protein</topology>
    </subcellularLocation>
</comment>
<accession>W7IED5</accession>
<feature type="transmembrane region" description="Helical" evidence="5">
    <location>
        <begin position="127"/>
        <end position="145"/>
    </location>
</feature>
<reference evidence="7 8" key="1">
    <citation type="journal article" date="2014" name="Genome Announc.">
        <title>Draft Genome Sequence of the Antitrypanosomally Active Sponge-Associated Bacterium Actinokineospora sp. Strain EG49.</title>
        <authorList>
            <person name="Harjes J."/>
            <person name="Ryu T."/>
            <person name="Abdelmohsen U.R."/>
            <person name="Moitinho-Silva L."/>
            <person name="Horn H."/>
            <person name="Ravasi T."/>
            <person name="Hentschel U."/>
        </authorList>
    </citation>
    <scope>NUCLEOTIDE SEQUENCE [LARGE SCALE GENOMIC DNA]</scope>
    <source>
        <strain evidence="7 8">EG49</strain>
    </source>
</reference>
<evidence type="ECO:0000256" key="3">
    <source>
        <dbReference type="ARBA" id="ARBA00022989"/>
    </source>
</evidence>
<feature type="transmembrane region" description="Helical" evidence="5">
    <location>
        <begin position="45"/>
        <end position="61"/>
    </location>
</feature>
<dbReference type="Proteomes" id="UP000019277">
    <property type="component" value="Unassembled WGS sequence"/>
</dbReference>
<keyword evidence="3 5" id="KW-1133">Transmembrane helix</keyword>
<evidence type="ECO:0000256" key="1">
    <source>
        <dbReference type="ARBA" id="ARBA00004141"/>
    </source>
</evidence>
<feature type="transmembrane region" description="Helical" evidence="5">
    <location>
        <begin position="73"/>
        <end position="92"/>
    </location>
</feature>
<feature type="transmembrane region" description="Helical" evidence="5">
    <location>
        <begin position="188"/>
        <end position="206"/>
    </location>
</feature>
<dbReference type="InterPro" id="IPR007016">
    <property type="entry name" value="O-antigen_ligase-rel_domated"/>
</dbReference>
<feature type="domain" description="O-antigen ligase-related" evidence="6">
    <location>
        <begin position="196"/>
        <end position="338"/>
    </location>
</feature>
<dbReference type="PANTHER" id="PTHR37422:SF13">
    <property type="entry name" value="LIPOPOLYSACCHARIDE BIOSYNTHESIS PROTEIN PA4999-RELATED"/>
    <property type="match status" value="1"/>
</dbReference>
<comment type="caution">
    <text evidence="7">The sequence shown here is derived from an EMBL/GenBank/DDBJ whole genome shotgun (WGS) entry which is preliminary data.</text>
</comment>
<dbReference type="STRING" id="909613.UO65_5500"/>
<dbReference type="PATRIC" id="fig|909613.9.peg.5499"/>
<dbReference type="GO" id="GO:0016020">
    <property type="term" value="C:membrane"/>
    <property type="evidence" value="ECO:0007669"/>
    <property type="project" value="UniProtKB-SubCell"/>
</dbReference>
<feature type="transmembrane region" description="Helical" evidence="5">
    <location>
        <begin position="104"/>
        <end position="120"/>
    </location>
</feature>
<evidence type="ECO:0000256" key="4">
    <source>
        <dbReference type="ARBA" id="ARBA00023136"/>
    </source>
</evidence>
<feature type="transmembrane region" description="Helical" evidence="5">
    <location>
        <begin position="236"/>
        <end position="257"/>
    </location>
</feature>
<evidence type="ECO:0000256" key="5">
    <source>
        <dbReference type="SAM" id="Phobius"/>
    </source>
</evidence>
<dbReference type="AlphaFoldDB" id="W7IED5"/>
<evidence type="ECO:0000313" key="8">
    <source>
        <dbReference type="Proteomes" id="UP000019277"/>
    </source>
</evidence>
<dbReference type="EMBL" id="AYXG01000214">
    <property type="protein sequence ID" value="EWC59220.1"/>
    <property type="molecule type" value="Genomic_DNA"/>
</dbReference>
<dbReference type="RefSeq" id="WP_233427865.1">
    <property type="nucleotide sequence ID" value="NZ_AYXG01000214.1"/>
</dbReference>
<gene>
    <name evidence="7" type="ORF">UO65_5500</name>
</gene>
<keyword evidence="2 5" id="KW-0812">Transmembrane</keyword>
<proteinExistence type="predicted"/>
<feature type="transmembrane region" description="Helical" evidence="5">
    <location>
        <begin position="165"/>
        <end position="181"/>
    </location>
</feature>
<evidence type="ECO:0000259" key="6">
    <source>
        <dbReference type="Pfam" id="PF04932"/>
    </source>
</evidence>
<keyword evidence="4 5" id="KW-0472">Membrane</keyword>
<feature type="transmembrane region" description="Helical" evidence="5">
    <location>
        <begin position="360"/>
        <end position="378"/>
    </location>
</feature>
<feature type="transmembrane region" description="Helical" evidence="5">
    <location>
        <begin position="329"/>
        <end position="348"/>
    </location>
</feature>
<keyword evidence="8" id="KW-1185">Reference proteome</keyword>